<keyword evidence="2" id="KW-0805">Transcription regulation</keyword>
<keyword evidence="3" id="KW-0238">DNA-binding</keyword>
<sequence>MHHLLRRLDLNLLLAFDALHRHRNVSTAASELAISASAFSHALARLRQALDDELFLRQGNRMQPTQRAEQLAGPVAAALRTLGEGLEQWDPFDPARSQRTFVFAVTDYTAFALMPALVERLQRLAPGIQLRLVHAERKVSIDDLASGRIDFALGYGEEQDQLPAGIQALDWFSDAYQVIARRDHPRVQGAPDLDAYLAERHAVVTPWNEPSGVIDQVLARMGLRRDVALWLPSVLAAPFIIGASDLLMTAPGHAAETLRDVAGIALYPAPFAIPRYTLRLYSHARYAGRDAHAWMLEQLQALPIRSRSPD</sequence>
<dbReference type="AlphaFoldDB" id="A0A1I0UNK6"/>
<gene>
    <name evidence="7" type="ORF">GO594_01920</name>
    <name evidence="6" type="ORF">WP8S17C03_23980</name>
</gene>
<dbReference type="Proteomes" id="UP000515591">
    <property type="component" value="Chromosome"/>
</dbReference>
<dbReference type="PANTHER" id="PTHR30118">
    <property type="entry name" value="HTH-TYPE TRANSCRIPTIONAL REGULATOR LEUO-RELATED"/>
    <property type="match status" value="1"/>
</dbReference>
<accession>A0A1I0UNK6</accession>
<dbReference type="Pfam" id="PF00126">
    <property type="entry name" value="HTH_1"/>
    <property type="match status" value="1"/>
</dbReference>
<dbReference type="EMBL" id="WTFN01000003">
    <property type="protein sequence ID" value="MWK54723.1"/>
    <property type="molecule type" value="Genomic_DNA"/>
</dbReference>
<dbReference type="PANTHER" id="PTHR30118:SF15">
    <property type="entry name" value="TRANSCRIPTIONAL REGULATORY PROTEIN"/>
    <property type="match status" value="1"/>
</dbReference>
<evidence type="ECO:0000313" key="7">
    <source>
        <dbReference type="EMBL" id="MWK54723.1"/>
    </source>
</evidence>
<evidence type="ECO:0000256" key="4">
    <source>
        <dbReference type="ARBA" id="ARBA00023163"/>
    </source>
</evidence>
<dbReference type="InterPro" id="IPR005119">
    <property type="entry name" value="LysR_subst-bd"/>
</dbReference>
<reference evidence="7 8" key="2">
    <citation type="submission" date="2019-12" db="EMBL/GenBank/DDBJ databases">
        <title>Draft genome sequence of Pseudomonas otitidis recovered from a chicken carcass.</title>
        <authorList>
            <person name="Vieira T.R."/>
            <person name="Oliviera E.F.C."/>
            <person name="Silva N.M.V."/>
            <person name="Sambrano G.E."/>
            <person name="Cibulski S.P."/>
            <person name="Cardoso M.R.I."/>
        </authorList>
    </citation>
    <scope>NUCLEOTIDE SEQUENCE [LARGE SCALE GENOMIC DNA]</scope>
    <source>
        <strain evidence="7 8">25_K</strain>
    </source>
</reference>
<comment type="similarity">
    <text evidence="1">Belongs to the LysR transcriptional regulatory family.</text>
</comment>
<evidence type="ECO:0000313" key="6">
    <source>
        <dbReference type="EMBL" id="BBT16349.1"/>
    </source>
</evidence>
<organism evidence="7 8">
    <name type="scientific">Metapseudomonas otitidis</name>
    <dbReference type="NCBI Taxonomy" id="319939"/>
    <lineage>
        <taxon>Bacteria</taxon>
        <taxon>Pseudomonadati</taxon>
        <taxon>Pseudomonadota</taxon>
        <taxon>Gammaproteobacteria</taxon>
        <taxon>Pseudomonadales</taxon>
        <taxon>Pseudomonadaceae</taxon>
        <taxon>Metapseudomonas</taxon>
    </lineage>
</organism>
<evidence type="ECO:0000256" key="3">
    <source>
        <dbReference type="ARBA" id="ARBA00023125"/>
    </source>
</evidence>
<proteinExistence type="inferred from homology"/>
<dbReference type="Gene3D" id="3.40.190.10">
    <property type="entry name" value="Periplasmic binding protein-like II"/>
    <property type="match status" value="2"/>
</dbReference>
<evidence type="ECO:0000313" key="8">
    <source>
        <dbReference type="Proteomes" id="UP000461288"/>
    </source>
</evidence>
<dbReference type="InterPro" id="IPR050389">
    <property type="entry name" value="LysR-type_TF"/>
</dbReference>
<dbReference type="InterPro" id="IPR036390">
    <property type="entry name" value="WH_DNA-bd_sf"/>
</dbReference>
<dbReference type="InterPro" id="IPR036388">
    <property type="entry name" value="WH-like_DNA-bd_sf"/>
</dbReference>
<dbReference type="Proteomes" id="UP000461288">
    <property type="component" value="Unassembled WGS sequence"/>
</dbReference>
<evidence type="ECO:0000256" key="1">
    <source>
        <dbReference type="ARBA" id="ARBA00009437"/>
    </source>
</evidence>
<dbReference type="SUPFAM" id="SSF53850">
    <property type="entry name" value="Periplasmic binding protein-like II"/>
    <property type="match status" value="1"/>
</dbReference>
<dbReference type="EMBL" id="AP022213">
    <property type="protein sequence ID" value="BBT16349.1"/>
    <property type="molecule type" value="Genomic_DNA"/>
</dbReference>
<evidence type="ECO:0000313" key="9">
    <source>
        <dbReference type="Proteomes" id="UP000515591"/>
    </source>
</evidence>
<reference evidence="6 9" key="1">
    <citation type="submission" date="2019-12" db="EMBL/GenBank/DDBJ databases">
        <title>complete genome sequences of Pseudomonas otitidis str. WP8-S17-CRE-03 isolated from wastewater treatment plant effluent.</title>
        <authorList>
            <person name="Sekizuka T."/>
            <person name="Itokawa K."/>
            <person name="Yatsu K."/>
            <person name="Inamine Y."/>
            <person name="Kuroda M."/>
        </authorList>
    </citation>
    <scope>NUCLEOTIDE SEQUENCE [LARGE SCALE GENOMIC DNA]</scope>
    <source>
        <strain evidence="6 9">WP8-S17-CRE-03</strain>
    </source>
</reference>
<name>A0A1I0UNK6_9GAMM</name>
<dbReference type="Gene3D" id="1.10.10.10">
    <property type="entry name" value="Winged helix-like DNA-binding domain superfamily/Winged helix DNA-binding domain"/>
    <property type="match status" value="1"/>
</dbReference>
<feature type="domain" description="HTH lysR-type" evidence="5">
    <location>
        <begin position="8"/>
        <end position="65"/>
    </location>
</feature>
<keyword evidence="4" id="KW-0804">Transcription</keyword>
<evidence type="ECO:0000256" key="2">
    <source>
        <dbReference type="ARBA" id="ARBA00023015"/>
    </source>
</evidence>
<dbReference type="PROSITE" id="PS50931">
    <property type="entry name" value="HTH_LYSR"/>
    <property type="match status" value="1"/>
</dbReference>
<evidence type="ECO:0000259" key="5">
    <source>
        <dbReference type="PROSITE" id="PS50931"/>
    </source>
</evidence>
<protein>
    <submittedName>
        <fullName evidence="6 7">Transcriptional regulator</fullName>
    </submittedName>
</protein>
<dbReference type="GO" id="GO:0003677">
    <property type="term" value="F:DNA binding"/>
    <property type="evidence" value="ECO:0007669"/>
    <property type="project" value="UniProtKB-KW"/>
</dbReference>
<dbReference type="SUPFAM" id="SSF46785">
    <property type="entry name" value="Winged helix' DNA-binding domain"/>
    <property type="match status" value="1"/>
</dbReference>
<dbReference type="InterPro" id="IPR000847">
    <property type="entry name" value="LysR_HTH_N"/>
</dbReference>
<dbReference type="GO" id="GO:0003700">
    <property type="term" value="F:DNA-binding transcription factor activity"/>
    <property type="evidence" value="ECO:0007669"/>
    <property type="project" value="InterPro"/>
</dbReference>
<dbReference type="Pfam" id="PF03466">
    <property type="entry name" value="LysR_substrate"/>
    <property type="match status" value="1"/>
</dbReference>
<dbReference type="RefSeq" id="WP_074972643.1">
    <property type="nucleotide sequence ID" value="NZ_AP022213.1"/>
</dbReference>